<dbReference type="PANTHER" id="PTHR18640">
    <property type="entry name" value="SOLUTE CARRIER FAMILY 10 MEMBER 7"/>
    <property type="match status" value="1"/>
</dbReference>
<dbReference type="EMBL" id="JAKWFO010000008">
    <property type="protein sequence ID" value="KAI9634234.1"/>
    <property type="molecule type" value="Genomic_DNA"/>
</dbReference>
<dbReference type="InterPro" id="IPR038770">
    <property type="entry name" value="Na+/solute_symporter_sf"/>
</dbReference>
<keyword evidence="2" id="KW-1133">Transmembrane helix</keyword>
<dbReference type="AlphaFoldDB" id="A0AA38H7F1"/>
<feature type="transmembrane region" description="Helical" evidence="2">
    <location>
        <begin position="40"/>
        <end position="59"/>
    </location>
</feature>
<feature type="transmembrane region" description="Helical" evidence="2">
    <location>
        <begin position="282"/>
        <end position="305"/>
    </location>
</feature>
<dbReference type="Pfam" id="PF13593">
    <property type="entry name" value="SBF_like"/>
    <property type="match status" value="1"/>
</dbReference>
<keyword evidence="4" id="KW-1185">Reference proteome</keyword>
<feature type="transmembrane region" description="Helical" evidence="2">
    <location>
        <begin position="129"/>
        <end position="150"/>
    </location>
</feature>
<feature type="compositionally biased region" description="Polar residues" evidence="1">
    <location>
        <begin position="1"/>
        <end position="14"/>
    </location>
</feature>
<evidence type="ECO:0000313" key="3">
    <source>
        <dbReference type="EMBL" id="KAI9634234.1"/>
    </source>
</evidence>
<name>A0AA38H7F1_9TREE</name>
<feature type="transmembrane region" description="Helical" evidence="2">
    <location>
        <begin position="162"/>
        <end position="189"/>
    </location>
</feature>
<proteinExistence type="predicted"/>
<feature type="transmembrane region" description="Helical" evidence="2">
    <location>
        <begin position="71"/>
        <end position="89"/>
    </location>
</feature>
<keyword evidence="2" id="KW-0812">Transmembrane</keyword>
<sequence>MTSKSSGADTSPARSPQPAKPRNLAIRTFRSVLSFAIEQWFLLLLGLLILLAYFFPIVGRRGGSIRSEYTVNYGGVALIFLISGLSLPFDKLLKHAKNLRLHLIVQTYSFLITSSVFFGIAAAASTNPYIETSALIGLIAVGCLPTTIASNVTMTREAGGDVAATMVSVTIGNLLGPFISPLLIARLYLPAVGKFREWIPAEAVGDLTPLYRNVMMQMGLSVYLPLVVGQVVRALFTDFVQKVVTKYKLAKVGSVMLLLLVWSTFCNAFSSGSLSTLNTSTIVFIIFINLLLCIGFTILTFFTVRPPKAWNRWNGVLFKRVSKEEVISYCFCCPAKTQALGIPLLASMYTSSSDATRSLIQIPVVLYTVEQVFVGQFMIWWFKRWLAKDQARLDAEAAMGRDATDARVEEKDGEEESKGGIGGADGTAGVAGTEGGLRRLGTGVKDEEAGSTFATDHRRDTKG</sequence>
<dbReference type="PANTHER" id="PTHR18640:SF5">
    <property type="entry name" value="SODIUM_BILE ACID COTRANSPORTER 7"/>
    <property type="match status" value="1"/>
</dbReference>
<feature type="region of interest" description="Disordered" evidence="1">
    <location>
        <begin position="1"/>
        <end position="20"/>
    </location>
</feature>
<evidence type="ECO:0000256" key="1">
    <source>
        <dbReference type="SAM" id="MobiDB-lite"/>
    </source>
</evidence>
<organism evidence="3 4">
    <name type="scientific">Dioszegia hungarica</name>
    <dbReference type="NCBI Taxonomy" id="4972"/>
    <lineage>
        <taxon>Eukaryota</taxon>
        <taxon>Fungi</taxon>
        <taxon>Dikarya</taxon>
        <taxon>Basidiomycota</taxon>
        <taxon>Agaricomycotina</taxon>
        <taxon>Tremellomycetes</taxon>
        <taxon>Tremellales</taxon>
        <taxon>Bulleribasidiaceae</taxon>
        <taxon>Dioszegia</taxon>
    </lineage>
</organism>
<comment type="caution">
    <text evidence="3">The sequence shown here is derived from an EMBL/GenBank/DDBJ whole genome shotgun (WGS) entry which is preliminary data.</text>
</comment>
<keyword evidence="2" id="KW-0472">Membrane</keyword>
<protein>
    <submittedName>
        <fullName evidence="3">SBF-like CPA transporter family-domain-containing protein</fullName>
    </submittedName>
</protein>
<accession>A0AA38H7F1</accession>
<evidence type="ECO:0000256" key="2">
    <source>
        <dbReference type="SAM" id="Phobius"/>
    </source>
</evidence>
<dbReference type="RefSeq" id="XP_052944011.1">
    <property type="nucleotide sequence ID" value="XM_053085903.1"/>
</dbReference>
<dbReference type="Gene3D" id="1.20.1530.20">
    <property type="match status" value="1"/>
</dbReference>
<dbReference type="GO" id="GO:0005886">
    <property type="term" value="C:plasma membrane"/>
    <property type="evidence" value="ECO:0007669"/>
    <property type="project" value="TreeGrafter"/>
</dbReference>
<evidence type="ECO:0000313" key="4">
    <source>
        <dbReference type="Proteomes" id="UP001164286"/>
    </source>
</evidence>
<feature type="transmembrane region" description="Helical" evidence="2">
    <location>
        <begin position="101"/>
        <end position="123"/>
    </location>
</feature>
<feature type="transmembrane region" description="Helical" evidence="2">
    <location>
        <begin position="248"/>
        <end position="270"/>
    </location>
</feature>
<gene>
    <name evidence="3" type="ORF">MKK02DRAFT_18152</name>
</gene>
<feature type="region of interest" description="Disordered" evidence="1">
    <location>
        <begin position="402"/>
        <end position="463"/>
    </location>
</feature>
<dbReference type="InterPro" id="IPR016833">
    <property type="entry name" value="Put_Na-Bile_cotransptr"/>
</dbReference>
<dbReference type="GeneID" id="77725104"/>
<feature type="transmembrane region" description="Helical" evidence="2">
    <location>
        <begin position="214"/>
        <end position="236"/>
    </location>
</feature>
<reference evidence="3" key="1">
    <citation type="journal article" date="2022" name="G3 (Bethesda)">
        <title>High quality genome of the basidiomycete yeast Dioszegia hungarica PDD-24b-2 isolated from cloud water.</title>
        <authorList>
            <person name="Jarrige D."/>
            <person name="Haridas S."/>
            <person name="Bleykasten-Grosshans C."/>
            <person name="Joly M."/>
            <person name="Nadalig T."/>
            <person name="Sancelme M."/>
            <person name="Vuilleumier S."/>
            <person name="Grigoriev I.V."/>
            <person name="Amato P."/>
            <person name="Bringel F."/>
        </authorList>
    </citation>
    <scope>NUCLEOTIDE SEQUENCE</scope>
    <source>
        <strain evidence="3">PDD-24b-2</strain>
    </source>
</reference>
<dbReference type="Proteomes" id="UP001164286">
    <property type="component" value="Unassembled WGS sequence"/>
</dbReference>